<gene>
    <name evidence="1" type="ORF">GO999_12220</name>
</gene>
<dbReference type="EMBL" id="CP046674">
    <property type="protein sequence ID" value="QUP59263.1"/>
    <property type="molecule type" value="Genomic_DNA"/>
</dbReference>
<name>A0ABX7ZUV9_9RALS</name>
<dbReference type="RefSeq" id="WP_211906262.1">
    <property type="nucleotide sequence ID" value="NZ_CP046674.1"/>
</dbReference>
<sequence>MAESDEAQAGSRDSNLVAAFSSAATNENIVAARYEVLDSATVAYNSMAEELHVAGYIAKSDRLNATALLLRLGAELIGGIALLLRNQREYPAGALLRQLVEVEYLTFLAYADPSQLERWYAADSETLRQQFKPQAMRKASDGLFRDQEYWLHCEVGGHPHPRARILLRAYQSPLPPNASLLPDSVQHACRLWISTRLLLPQLDGGAAILNRHAQGLTTAVLNWKAIEHPIVLTFDGVGGPADHN</sequence>
<dbReference type="Proteomes" id="UP000680989">
    <property type="component" value="Chromosome"/>
</dbReference>
<organism evidence="1 2">
    <name type="scientific">Ralstonia nicotianae</name>
    <dbReference type="NCBI Taxonomy" id="3037696"/>
    <lineage>
        <taxon>Bacteria</taxon>
        <taxon>Pseudomonadati</taxon>
        <taxon>Pseudomonadota</taxon>
        <taxon>Betaproteobacteria</taxon>
        <taxon>Burkholderiales</taxon>
        <taxon>Burkholderiaceae</taxon>
        <taxon>Ralstonia</taxon>
        <taxon>Ralstonia solanacearum species complex</taxon>
    </lineage>
</organism>
<protein>
    <submittedName>
        <fullName evidence="1">Uncharacterized protein</fullName>
    </submittedName>
</protein>
<accession>A0ABX7ZUV9</accession>
<evidence type="ECO:0000313" key="1">
    <source>
        <dbReference type="EMBL" id="QUP59263.1"/>
    </source>
</evidence>
<evidence type="ECO:0000313" key="2">
    <source>
        <dbReference type="Proteomes" id="UP000680989"/>
    </source>
</evidence>
<keyword evidence="2" id="KW-1185">Reference proteome</keyword>
<reference evidence="2" key="1">
    <citation type="submission" date="2019-12" db="EMBL/GenBank/DDBJ databases">
        <title>Whole-genome sequence of tobacco pathogen Ralstonia pseudosolanacearum strain RS, originating from Yunnan province of China.</title>
        <authorList>
            <person name="Lu C.-H."/>
        </authorList>
    </citation>
    <scope>NUCLEOTIDE SEQUENCE [LARGE SCALE GENOMIC DNA]</scope>
    <source>
        <strain evidence="2">RS</strain>
    </source>
</reference>
<proteinExistence type="predicted"/>